<evidence type="ECO:0000313" key="2">
    <source>
        <dbReference type="Proteomes" id="UP001576780"/>
    </source>
</evidence>
<gene>
    <name evidence="1" type="ORF">ACE1CA_28950</name>
</gene>
<sequence>MDTITEVLEARKQALFEAIEELTDKKLASVNSLVYCISFIESSINSFDPSKVINEYKPDFYQSLPMERIAVQGNNLIPEEFEHLDDSNDAIESFPQCKRMNGYIRSQLFIALIAELEDYFSQLLKLILLAYPEKLQSAHFDVAQILKQENALVLIEEKINNKIRKKMYEKPRNYLNFIKTTLDEETTLETLLNEQKIYNKEPSKQQKSKLALDSLIVEYGEMKARRDAGIHNNWVKNDKLLII</sequence>
<reference evidence="1 2" key="1">
    <citation type="submission" date="2024-09" db="EMBL/GenBank/DDBJ databases">
        <title>Floridaenema gen nov. (Aerosakkonemataceae, Aerosakkonematales ord. nov., Cyanobacteria) from benthic tropical and subtropical fresh waters, with the description of four new species.</title>
        <authorList>
            <person name="Moretto J.A."/>
            <person name="Berthold D.E."/>
            <person name="Lefler F.W."/>
            <person name="Huang I.-S."/>
            <person name="Laughinghouse H. IV."/>
        </authorList>
    </citation>
    <scope>NUCLEOTIDE SEQUENCE [LARGE SCALE GENOMIC DNA]</scope>
    <source>
        <strain evidence="1 2">BLCC-F167</strain>
    </source>
</reference>
<dbReference type="Proteomes" id="UP001576780">
    <property type="component" value="Unassembled WGS sequence"/>
</dbReference>
<evidence type="ECO:0000313" key="1">
    <source>
        <dbReference type="EMBL" id="MFB2838537.1"/>
    </source>
</evidence>
<accession>A0ABV4WTW3</accession>
<proteinExistence type="predicted"/>
<keyword evidence="2" id="KW-1185">Reference proteome</keyword>
<name>A0ABV4WTW3_9CYAN</name>
<dbReference type="EMBL" id="JBHFNT010000254">
    <property type="protein sequence ID" value="MFB2838537.1"/>
    <property type="molecule type" value="Genomic_DNA"/>
</dbReference>
<comment type="caution">
    <text evidence="1">The sequence shown here is derived from an EMBL/GenBank/DDBJ whole genome shotgun (WGS) entry which is preliminary data.</text>
</comment>
<dbReference type="RefSeq" id="WP_413280847.1">
    <property type="nucleotide sequence ID" value="NZ_JBHFNT010000254.1"/>
</dbReference>
<protein>
    <submittedName>
        <fullName evidence="1">Uncharacterized protein</fullName>
    </submittedName>
</protein>
<organism evidence="1 2">
    <name type="scientific">Floridaenema evergladense BLCC-F167</name>
    <dbReference type="NCBI Taxonomy" id="3153639"/>
    <lineage>
        <taxon>Bacteria</taxon>
        <taxon>Bacillati</taxon>
        <taxon>Cyanobacteriota</taxon>
        <taxon>Cyanophyceae</taxon>
        <taxon>Oscillatoriophycideae</taxon>
        <taxon>Aerosakkonematales</taxon>
        <taxon>Aerosakkonemataceae</taxon>
        <taxon>Floridanema</taxon>
        <taxon>Floridanema evergladense</taxon>
    </lineage>
</organism>